<dbReference type="Gramene" id="TVU10116">
    <property type="protein sequence ID" value="TVU10116"/>
    <property type="gene ID" value="EJB05_43625"/>
</dbReference>
<evidence type="ECO:0000256" key="3">
    <source>
        <dbReference type="ARBA" id="ARBA00022989"/>
    </source>
</evidence>
<feature type="transmembrane region" description="Helical" evidence="5">
    <location>
        <begin position="95"/>
        <end position="116"/>
    </location>
</feature>
<sequence length="281" mass="30991">MSEPQSNVAAAKTLEKTSVTAETDLEAGVSVTSAAAPIWPKTVTEDAFNAPKGEWEFARKVYAVIALQFLLAAAMINAVTYVPSVRRVLMADAPFGPYFFAAVFLTCALTGVPLLLDSPPSSNLSDRAVDHFREKHPVNLLLLGVVTACFSASIAILSCIFTYFGVVILYSMGLTVVGAMSVILFTFWAVMRNYDEYTFIWPHLFSWFIMLAVLFAIQGSMAHVGRIDMALFGCCVAMLFSVFTTYDINKLICRHSYNEHVFAVITMYLDFIKLPTHLCSP</sequence>
<comment type="caution">
    <text evidence="6">The sequence shown here is derived from an EMBL/GenBank/DDBJ whole genome shotgun (WGS) entry which is preliminary data.</text>
</comment>
<feature type="transmembrane region" description="Helical" evidence="5">
    <location>
        <begin position="197"/>
        <end position="217"/>
    </location>
</feature>
<feature type="transmembrane region" description="Helical" evidence="5">
    <location>
        <begin position="170"/>
        <end position="190"/>
    </location>
</feature>
<feature type="non-terminal residue" evidence="6">
    <location>
        <position position="1"/>
    </location>
</feature>
<feature type="transmembrane region" description="Helical" evidence="5">
    <location>
        <begin position="61"/>
        <end position="83"/>
    </location>
</feature>
<keyword evidence="2 5" id="KW-0812">Transmembrane</keyword>
<evidence type="ECO:0000256" key="1">
    <source>
        <dbReference type="ARBA" id="ARBA00004141"/>
    </source>
</evidence>
<protein>
    <submittedName>
        <fullName evidence="6">Uncharacterized protein</fullName>
    </submittedName>
</protein>
<dbReference type="PANTHER" id="PTHR23291">
    <property type="entry name" value="BAX INHIBITOR-RELATED"/>
    <property type="match status" value="1"/>
</dbReference>
<organism evidence="6 7">
    <name type="scientific">Eragrostis curvula</name>
    <name type="common">weeping love grass</name>
    <dbReference type="NCBI Taxonomy" id="38414"/>
    <lineage>
        <taxon>Eukaryota</taxon>
        <taxon>Viridiplantae</taxon>
        <taxon>Streptophyta</taxon>
        <taxon>Embryophyta</taxon>
        <taxon>Tracheophyta</taxon>
        <taxon>Spermatophyta</taxon>
        <taxon>Magnoliopsida</taxon>
        <taxon>Liliopsida</taxon>
        <taxon>Poales</taxon>
        <taxon>Poaceae</taxon>
        <taxon>PACMAD clade</taxon>
        <taxon>Chloridoideae</taxon>
        <taxon>Eragrostideae</taxon>
        <taxon>Eragrostidinae</taxon>
        <taxon>Eragrostis</taxon>
    </lineage>
</organism>
<keyword evidence="4 5" id="KW-0472">Membrane</keyword>
<evidence type="ECO:0000256" key="4">
    <source>
        <dbReference type="ARBA" id="ARBA00023136"/>
    </source>
</evidence>
<dbReference type="PANTHER" id="PTHR23291:SF39">
    <property type="entry name" value="OS11G0581900 PROTEIN"/>
    <property type="match status" value="1"/>
</dbReference>
<evidence type="ECO:0000313" key="6">
    <source>
        <dbReference type="EMBL" id="TVU10116.1"/>
    </source>
</evidence>
<dbReference type="AlphaFoldDB" id="A0A5J9TFE4"/>
<keyword evidence="3 5" id="KW-1133">Transmembrane helix</keyword>
<evidence type="ECO:0000313" key="7">
    <source>
        <dbReference type="Proteomes" id="UP000324897"/>
    </source>
</evidence>
<gene>
    <name evidence="6" type="ORF">EJB05_43625</name>
</gene>
<proteinExistence type="inferred from homology"/>
<dbReference type="OrthoDB" id="709317at2759"/>
<dbReference type="EMBL" id="RWGY01000039">
    <property type="protein sequence ID" value="TVU10116.1"/>
    <property type="molecule type" value="Genomic_DNA"/>
</dbReference>
<dbReference type="Proteomes" id="UP000324897">
    <property type="component" value="Chromosome 3"/>
</dbReference>
<evidence type="ECO:0000256" key="5">
    <source>
        <dbReference type="RuleBase" id="RU004379"/>
    </source>
</evidence>
<accession>A0A5J9TFE4</accession>
<dbReference type="InterPro" id="IPR006214">
    <property type="entry name" value="Bax_inhibitor_1-related"/>
</dbReference>
<keyword evidence="7" id="KW-1185">Reference proteome</keyword>
<dbReference type="GO" id="GO:0016020">
    <property type="term" value="C:membrane"/>
    <property type="evidence" value="ECO:0007669"/>
    <property type="project" value="UniProtKB-SubCell"/>
</dbReference>
<evidence type="ECO:0000256" key="2">
    <source>
        <dbReference type="ARBA" id="ARBA00022692"/>
    </source>
</evidence>
<feature type="transmembrane region" description="Helical" evidence="5">
    <location>
        <begin position="137"/>
        <end position="164"/>
    </location>
</feature>
<comment type="similarity">
    <text evidence="5">Belongs to the BI1 family.</text>
</comment>
<name>A0A5J9TFE4_9POAL</name>
<comment type="subcellular location">
    <subcellularLocation>
        <location evidence="1">Membrane</location>
        <topology evidence="1">Multi-pass membrane protein</topology>
    </subcellularLocation>
</comment>
<dbReference type="Pfam" id="PF01027">
    <property type="entry name" value="Bax1-I"/>
    <property type="match status" value="1"/>
</dbReference>
<reference evidence="6 7" key="1">
    <citation type="journal article" date="2019" name="Sci. Rep.">
        <title>A high-quality genome of Eragrostis curvula grass provides insights into Poaceae evolution and supports new strategies to enhance forage quality.</title>
        <authorList>
            <person name="Carballo J."/>
            <person name="Santos B.A.C.M."/>
            <person name="Zappacosta D."/>
            <person name="Garbus I."/>
            <person name="Selva J.P."/>
            <person name="Gallo C.A."/>
            <person name="Diaz A."/>
            <person name="Albertini E."/>
            <person name="Caccamo M."/>
            <person name="Echenique V."/>
        </authorList>
    </citation>
    <scope>NUCLEOTIDE SEQUENCE [LARGE SCALE GENOMIC DNA]</scope>
    <source>
        <strain evidence="7">cv. Victoria</strain>
        <tissue evidence="6">Leaf</tissue>
    </source>
</reference>
<feature type="transmembrane region" description="Helical" evidence="5">
    <location>
        <begin position="229"/>
        <end position="248"/>
    </location>
</feature>